<dbReference type="GO" id="GO:0005737">
    <property type="term" value="C:cytoplasm"/>
    <property type="evidence" value="ECO:0007669"/>
    <property type="project" value="TreeGrafter"/>
</dbReference>
<protein>
    <submittedName>
        <fullName evidence="3">FAD-binding oxidoreductase</fullName>
    </submittedName>
</protein>
<dbReference type="InterPro" id="IPR006076">
    <property type="entry name" value="FAD-dep_OxRdtase"/>
</dbReference>
<dbReference type="SUPFAM" id="SSF51905">
    <property type="entry name" value="FAD/NAD(P)-binding domain"/>
    <property type="match status" value="1"/>
</dbReference>
<dbReference type="Pfam" id="PF01266">
    <property type="entry name" value="DAO"/>
    <property type="match status" value="1"/>
</dbReference>
<dbReference type="GO" id="GO:0016491">
    <property type="term" value="F:oxidoreductase activity"/>
    <property type="evidence" value="ECO:0007669"/>
    <property type="project" value="UniProtKB-KW"/>
</dbReference>
<keyword evidence="1" id="KW-0560">Oxidoreductase</keyword>
<dbReference type="PANTHER" id="PTHR13847:SF289">
    <property type="entry name" value="GLYCINE OXIDASE"/>
    <property type="match status" value="1"/>
</dbReference>
<reference evidence="3 4" key="1">
    <citation type="submission" date="2019-06" db="EMBL/GenBank/DDBJ databases">
        <title>Whole genome sequence for Rhodospirillaceae sp. R148.</title>
        <authorList>
            <person name="Wang G."/>
        </authorList>
    </citation>
    <scope>NUCLEOTIDE SEQUENCE [LARGE SCALE GENOMIC DNA]</scope>
    <source>
        <strain evidence="3 4">R148</strain>
    </source>
</reference>
<evidence type="ECO:0000313" key="3">
    <source>
        <dbReference type="EMBL" id="TQV83847.1"/>
    </source>
</evidence>
<sequence length="423" mass="45240">MSGASTHSAAAARKVAVIGAGIIGVSTAVWLQRSGCEVTLIDRLGPGEGTSYGNGGILASCSVVPVTVPGLLRKVPSMLMDPNSPLFLRWSYLPKLLPFLRHYLSHCSAEETTRIASALSAVIGDSLEQHQALAKGTGAEKWLVPSDYLFLYDDRSKFEADSFGWGLRKANGFSWQELDADAFKAYDPVFSQDLKFAACLSGHGRIADPGRYVKDLADWVVKNGGRSVKADVTDFRKEDGAVSGVVTDQGVIECDSAVVTAGVWSGPLTKKLGMNVPLESERGYHVELIEPSVMPRSPVMVASGKYVVTPMDGRLRVAGLVEFGGLDAPASRRPIELLLENISKAIPNLTWKETREWMGHRPAVSDSIPVIGEAPGLKSVFMGFGHHHIGLTGGPKTGRVLAGLISGDRPNIDLSAYAPARFA</sequence>
<dbReference type="AlphaFoldDB" id="A0A545U2Y8"/>
<dbReference type="Gene3D" id="3.50.50.60">
    <property type="entry name" value="FAD/NAD(P)-binding domain"/>
    <property type="match status" value="2"/>
</dbReference>
<dbReference type="InterPro" id="IPR036188">
    <property type="entry name" value="FAD/NAD-bd_sf"/>
</dbReference>
<comment type="caution">
    <text evidence="3">The sequence shown here is derived from an EMBL/GenBank/DDBJ whole genome shotgun (WGS) entry which is preliminary data.</text>
</comment>
<dbReference type="OrthoDB" id="9805337at2"/>
<dbReference type="Proteomes" id="UP000315252">
    <property type="component" value="Unassembled WGS sequence"/>
</dbReference>
<name>A0A545U2Y8_9PROT</name>
<dbReference type="RefSeq" id="WP_142895082.1">
    <property type="nucleotide sequence ID" value="NZ_ML660052.1"/>
</dbReference>
<dbReference type="EMBL" id="VHSH01000001">
    <property type="protein sequence ID" value="TQV83847.1"/>
    <property type="molecule type" value="Genomic_DNA"/>
</dbReference>
<evidence type="ECO:0000259" key="2">
    <source>
        <dbReference type="Pfam" id="PF01266"/>
    </source>
</evidence>
<proteinExistence type="predicted"/>
<dbReference type="SUPFAM" id="SSF54373">
    <property type="entry name" value="FAD-linked reductases, C-terminal domain"/>
    <property type="match status" value="1"/>
</dbReference>
<accession>A0A545U2Y8</accession>
<keyword evidence="4" id="KW-1185">Reference proteome</keyword>
<dbReference type="Gene3D" id="3.30.9.10">
    <property type="entry name" value="D-Amino Acid Oxidase, subunit A, domain 2"/>
    <property type="match status" value="1"/>
</dbReference>
<feature type="domain" description="FAD dependent oxidoreductase" evidence="2">
    <location>
        <begin position="14"/>
        <end position="403"/>
    </location>
</feature>
<gene>
    <name evidence="3" type="ORF">FKG95_04515</name>
</gene>
<organism evidence="3 4">
    <name type="scientific">Denitrobaculum tricleocarpae</name>
    <dbReference type="NCBI Taxonomy" id="2591009"/>
    <lineage>
        <taxon>Bacteria</taxon>
        <taxon>Pseudomonadati</taxon>
        <taxon>Pseudomonadota</taxon>
        <taxon>Alphaproteobacteria</taxon>
        <taxon>Rhodospirillales</taxon>
        <taxon>Rhodospirillaceae</taxon>
        <taxon>Denitrobaculum</taxon>
    </lineage>
</organism>
<evidence type="ECO:0000256" key="1">
    <source>
        <dbReference type="ARBA" id="ARBA00023002"/>
    </source>
</evidence>
<evidence type="ECO:0000313" key="4">
    <source>
        <dbReference type="Proteomes" id="UP000315252"/>
    </source>
</evidence>
<dbReference type="PANTHER" id="PTHR13847">
    <property type="entry name" value="SARCOSINE DEHYDROGENASE-RELATED"/>
    <property type="match status" value="1"/>
</dbReference>